<evidence type="ECO:0000256" key="2">
    <source>
        <dbReference type="ARBA" id="ARBA00022598"/>
    </source>
</evidence>
<dbReference type="PROSITE" id="PS00866">
    <property type="entry name" value="CPSASE_1"/>
    <property type="match status" value="1"/>
</dbReference>
<sequence>MVETGMFDKILIANRGEIACRVIRTARRMGIRTVAVYSEADARAMHVEMADEAVCIGPAPVGESYLRGDAILEVAKRTGAQAIHPGYGFLSENAGFAAACAEAGVVFIGPPIEAIRVMGSKAESKRVMSQADVPLVPGFHGEAQDLETLAAEAERIGYPVLVKASAGGGGKGMRVVRAPGEFADAVAGAKREAKAAFGDDSVLLEKYLGRPRHVEIQVFCDTHGNGVYLFERDCSIQRRHQKVIEEAPAPALPDDLRRRMGEAAVAAAKAVNYVGAGTVEFLYEDGGFYFIEMNTRLQVEHPVTEKITGQDLVEWQLRVAAGGVLPLMQDQLTRRGHAFEARLYAEDPQREFLPAIGKLVRLRPPAENDHVRVDTGVREGDEVTMFYDPMIAKLIVWDEDRDAALRRLRVALAAYEVVGVTTNVAFLGAIAGHPAFRAVEIDTGFIERHRADLLPPPAPVPDRGLAIAALSVLLRRNADARKARRAASDPWSPWLSASGWRLNDDNHHDLRLLDGDTPRGLTLHFRPDGYEIEVEGRPAIRAERVTLDGETLTATIDAVRTRATVVCQGLDLTILSDGAVWRLHLDDPAARAAEQEGGSGRLTAPMPGTVVRVLVEPGQTVEAGAPLMLLEAMKMEHTIKAPAAGTVSAVNFAAGDQVSEGVDLLVLDVAEG</sequence>
<evidence type="ECO:0000256" key="4">
    <source>
        <dbReference type="ARBA" id="ARBA00022840"/>
    </source>
</evidence>
<dbReference type="InterPro" id="IPR011054">
    <property type="entry name" value="Rudment_hybrid_motif"/>
</dbReference>
<dbReference type="CDD" id="cd06850">
    <property type="entry name" value="biotinyl_domain"/>
    <property type="match status" value="1"/>
</dbReference>
<evidence type="ECO:0008006" key="13">
    <source>
        <dbReference type="Google" id="ProtNLM"/>
    </source>
</evidence>
<evidence type="ECO:0000256" key="1">
    <source>
        <dbReference type="ARBA" id="ARBA00001953"/>
    </source>
</evidence>
<keyword evidence="6" id="KW-0092">Biotin</keyword>
<dbReference type="InterPro" id="IPR005479">
    <property type="entry name" value="CPAse_ATP-bd"/>
</dbReference>
<dbReference type="PROSITE" id="PS50968">
    <property type="entry name" value="BIOTINYL_LIPOYL"/>
    <property type="match status" value="1"/>
</dbReference>
<evidence type="ECO:0000256" key="7">
    <source>
        <dbReference type="PROSITE-ProRule" id="PRU00409"/>
    </source>
</evidence>
<dbReference type="InterPro" id="IPR011764">
    <property type="entry name" value="Biotin_carboxylation_dom"/>
</dbReference>
<dbReference type="Pfam" id="PF21139">
    <property type="entry name" value="BT_MCC_alpha"/>
    <property type="match status" value="1"/>
</dbReference>
<dbReference type="SUPFAM" id="SSF52440">
    <property type="entry name" value="PreATP-grasp domain"/>
    <property type="match status" value="1"/>
</dbReference>
<evidence type="ECO:0000313" key="11">
    <source>
        <dbReference type="EMBL" id="KAA1057602.1"/>
    </source>
</evidence>
<name>A0A5B0KYC4_9PROT</name>
<gene>
    <name evidence="11" type="ORF">FH063_001770</name>
</gene>
<dbReference type="FunFam" id="3.30.470.20:FF:000028">
    <property type="entry name" value="Methylcrotonoyl-CoA carboxylase subunit alpha, mitochondrial"/>
    <property type="match status" value="1"/>
</dbReference>
<dbReference type="Gene3D" id="2.40.50.100">
    <property type="match status" value="1"/>
</dbReference>
<dbReference type="SMART" id="SM00878">
    <property type="entry name" value="Biotin_carb_C"/>
    <property type="match status" value="1"/>
</dbReference>
<dbReference type="Gene3D" id="3.30.470.20">
    <property type="entry name" value="ATP-grasp fold, B domain"/>
    <property type="match status" value="1"/>
</dbReference>
<organism evidence="11 12">
    <name type="scientific">Azospirillum argentinense</name>
    <dbReference type="NCBI Taxonomy" id="2970906"/>
    <lineage>
        <taxon>Bacteria</taxon>
        <taxon>Pseudomonadati</taxon>
        <taxon>Pseudomonadota</taxon>
        <taxon>Alphaproteobacteria</taxon>
        <taxon>Rhodospirillales</taxon>
        <taxon>Azospirillaceae</taxon>
        <taxon>Azospirillum</taxon>
    </lineage>
</organism>
<dbReference type="InterPro" id="IPR005482">
    <property type="entry name" value="Biotin_COase_C"/>
</dbReference>
<dbReference type="GO" id="GO:0016874">
    <property type="term" value="F:ligase activity"/>
    <property type="evidence" value="ECO:0007669"/>
    <property type="project" value="UniProtKB-KW"/>
</dbReference>
<evidence type="ECO:0000313" key="12">
    <source>
        <dbReference type="Proteomes" id="UP000325333"/>
    </source>
</evidence>
<dbReference type="PANTHER" id="PTHR18866">
    <property type="entry name" value="CARBOXYLASE:PYRUVATE/ACETYL-COA/PROPIONYL-COA CARBOXYLASE"/>
    <property type="match status" value="1"/>
</dbReference>
<dbReference type="AlphaFoldDB" id="A0A5B0KYC4"/>
<dbReference type="FunFam" id="2.40.50.100:FF:000003">
    <property type="entry name" value="Acetyl-CoA carboxylase biotin carboxyl carrier protein"/>
    <property type="match status" value="1"/>
</dbReference>
<reference evidence="11 12" key="1">
    <citation type="submission" date="2019-07" db="EMBL/GenBank/DDBJ databases">
        <title>Genome sequencing of the stress-tolerant strain Azospirillum brasilense Az19.</title>
        <authorList>
            <person name="Maroniche G.A."/>
            <person name="Garcia J.E."/>
            <person name="Pagnussat L."/>
            <person name="Amenta M."/>
            <person name="Creus C.M."/>
        </authorList>
    </citation>
    <scope>NUCLEOTIDE SEQUENCE [LARGE SCALE GENOMIC DNA]</scope>
    <source>
        <strain evidence="11 12">Az19</strain>
    </source>
</reference>
<dbReference type="Gene3D" id="3.30.700.40">
    <property type="match status" value="1"/>
</dbReference>
<dbReference type="PROSITE" id="PS50975">
    <property type="entry name" value="ATP_GRASP"/>
    <property type="match status" value="1"/>
</dbReference>
<dbReference type="EMBL" id="VEWN01000002">
    <property type="protein sequence ID" value="KAA1057602.1"/>
    <property type="molecule type" value="Genomic_DNA"/>
</dbReference>
<dbReference type="FunFam" id="3.30.1490.20:FF:000003">
    <property type="entry name" value="acetyl-CoA carboxylase isoform X1"/>
    <property type="match status" value="1"/>
</dbReference>
<evidence type="ECO:0000256" key="6">
    <source>
        <dbReference type="ARBA" id="ARBA00023267"/>
    </source>
</evidence>
<dbReference type="InterPro" id="IPR048429">
    <property type="entry name" value="MCC_alpha_BT"/>
</dbReference>
<dbReference type="InterPro" id="IPR016185">
    <property type="entry name" value="PreATP-grasp_dom_sf"/>
</dbReference>
<dbReference type="PANTHER" id="PTHR18866:SF33">
    <property type="entry name" value="METHYLCROTONOYL-COA CARBOXYLASE SUBUNIT ALPHA, MITOCHONDRIAL-RELATED"/>
    <property type="match status" value="1"/>
</dbReference>
<dbReference type="Pfam" id="PF00289">
    <property type="entry name" value="Biotin_carb_N"/>
    <property type="match status" value="1"/>
</dbReference>
<keyword evidence="4 7" id="KW-0067">ATP-binding</keyword>
<dbReference type="Pfam" id="PF02786">
    <property type="entry name" value="CPSase_L_D2"/>
    <property type="match status" value="1"/>
</dbReference>
<dbReference type="Pfam" id="PF00364">
    <property type="entry name" value="Biotin_lipoyl"/>
    <property type="match status" value="1"/>
</dbReference>
<comment type="caution">
    <text evidence="11">The sequence shown here is derived from an EMBL/GenBank/DDBJ whole genome shotgun (WGS) entry which is preliminary data.</text>
</comment>
<dbReference type="InterPro" id="IPR005481">
    <property type="entry name" value="BC-like_N"/>
</dbReference>
<feature type="domain" description="Biotin carboxylation" evidence="10">
    <location>
        <begin position="6"/>
        <end position="451"/>
    </location>
</feature>
<dbReference type="FunFam" id="3.40.50.20:FF:000010">
    <property type="entry name" value="Propionyl-CoA carboxylase subunit alpha"/>
    <property type="match status" value="1"/>
</dbReference>
<dbReference type="SUPFAM" id="SSF51246">
    <property type="entry name" value="Rudiment single hybrid motif"/>
    <property type="match status" value="1"/>
</dbReference>
<keyword evidence="2" id="KW-0436">Ligase</keyword>
<keyword evidence="5" id="KW-0809">Transit peptide</keyword>
<accession>A0A5B0KYC4</accession>
<evidence type="ECO:0000256" key="3">
    <source>
        <dbReference type="ARBA" id="ARBA00022741"/>
    </source>
</evidence>
<evidence type="ECO:0000259" key="8">
    <source>
        <dbReference type="PROSITE" id="PS50968"/>
    </source>
</evidence>
<keyword evidence="3 7" id="KW-0547">Nucleotide-binding</keyword>
<evidence type="ECO:0000259" key="10">
    <source>
        <dbReference type="PROSITE" id="PS50979"/>
    </source>
</evidence>
<evidence type="ECO:0000259" key="9">
    <source>
        <dbReference type="PROSITE" id="PS50975"/>
    </source>
</evidence>
<dbReference type="GO" id="GO:0046872">
    <property type="term" value="F:metal ion binding"/>
    <property type="evidence" value="ECO:0007669"/>
    <property type="project" value="InterPro"/>
</dbReference>
<dbReference type="GO" id="GO:0005524">
    <property type="term" value="F:ATP binding"/>
    <property type="evidence" value="ECO:0007669"/>
    <property type="project" value="UniProtKB-UniRule"/>
</dbReference>
<dbReference type="PROSITE" id="PS00867">
    <property type="entry name" value="CPSASE_2"/>
    <property type="match status" value="1"/>
</dbReference>
<comment type="cofactor">
    <cofactor evidence="1">
        <name>biotin</name>
        <dbReference type="ChEBI" id="CHEBI:57586"/>
    </cofactor>
</comment>
<feature type="domain" description="Lipoyl-binding" evidence="8">
    <location>
        <begin position="593"/>
        <end position="668"/>
    </location>
</feature>
<dbReference type="InterPro" id="IPR050856">
    <property type="entry name" value="Biotin_carboxylase_complex"/>
</dbReference>
<proteinExistence type="predicted"/>
<dbReference type="PROSITE" id="PS50979">
    <property type="entry name" value="BC"/>
    <property type="match status" value="1"/>
</dbReference>
<dbReference type="Pfam" id="PF02785">
    <property type="entry name" value="Biotin_carb_C"/>
    <property type="match status" value="1"/>
</dbReference>
<dbReference type="Proteomes" id="UP000325333">
    <property type="component" value="Unassembled WGS sequence"/>
</dbReference>
<dbReference type="InterPro" id="IPR000089">
    <property type="entry name" value="Biotin_lipoyl"/>
</dbReference>
<evidence type="ECO:0000256" key="5">
    <source>
        <dbReference type="ARBA" id="ARBA00022946"/>
    </source>
</evidence>
<dbReference type="InterPro" id="IPR011053">
    <property type="entry name" value="Single_hybrid_motif"/>
</dbReference>
<protein>
    <recommendedName>
        <fullName evidence="13">Acetyl/propionyl/methylcrotonyl-CoA carboxylase subunit alpha</fullName>
    </recommendedName>
</protein>
<feature type="domain" description="ATP-grasp" evidence="9">
    <location>
        <begin position="125"/>
        <end position="321"/>
    </location>
</feature>
<dbReference type="SUPFAM" id="SSF51230">
    <property type="entry name" value="Single hybrid motif"/>
    <property type="match status" value="1"/>
</dbReference>
<dbReference type="SMART" id="SM01209">
    <property type="entry name" value="GARS_A"/>
    <property type="match status" value="1"/>
</dbReference>
<dbReference type="InterPro" id="IPR011761">
    <property type="entry name" value="ATP-grasp"/>
</dbReference>
<dbReference type="SUPFAM" id="SSF56059">
    <property type="entry name" value="Glutathione synthetase ATP-binding domain-like"/>
    <property type="match status" value="1"/>
</dbReference>
<dbReference type="NCBIfam" id="NF006367">
    <property type="entry name" value="PRK08591.1"/>
    <property type="match status" value="1"/>
</dbReference>